<evidence type="ECO:0000313" key="3">
    <source>
        <dbReference type="Proteomes" id="UP001225356"/>
    </source>
</evidence>
<dbReference type="RefSeq" id="WP_307566932.1">
    <property type="nucleotide sequence ID" value="NZ_JAUSQU010000001.1"/>
</dbReference>
<name>A0ABT9QR29_9ACTN</name>
<gene>
    <name evidence="2" type="ORF">J2853_008420</name>
</gene>
<evidence type="ECO:0000256" key="1">
    <source>
        <dbReference type="SAM" id="MobiDB-lite"/>
    </source>
</evidence>
<organism evidence="2 3">
    <name type="scientific">Streptosporangium lutulentum</name>
    <dbReference type="NCBI Taxonomy" id="1461250"/>
    <lineage>
        <taxon>Bacteria</taxon>
        <taxon>Bacillati</taxon>
        <taxon>Actinomycetota</taxon>
        <taxon>Actinomycetes</taxon>
        <taxon>Streptosporangiales</taxon>
        <taxon>Streptosporangiaceae</taxon>
        <taxon>Streptosporangium</taxon>
    </lineage>
</organism>
<reference evidence="2 3" key="1">
    <citation type="submission" date="2023-07" db="EMBL/GenBank/DDBJ databases">
        <title>Sequencing the genomes of 1000 actinobacteria strains.</title>
        <authorList>
            <person name="Klenk H.-P."/>
        </authorList>
    </citation>
    <scope>NUCLEOTIDE SEQUENCE [LARGE SCALE GENOMIC DNA]</scope>
    <source>
        <strain evidence="2 3">DSM 46740</strain>
    </source>
</reference>
<feature type="region of interest" description="Disordered" evidence="1">
    <location>
        <begin position="54"/>
        <end position="75"/>
    </location>
</feature>
<accession>A0ABT9QR29</accession>
<proteinExistence type="predicted"/>
<dbReference type="EMBL" id="JAUSQU010000001">
    <property type="protein sequence ID" value="MDP9849209.1"/>
    <property type="molecule type" value="Genomic_DNA"/>
</dbReference>
<sequence length="229" mass="25446">MEDGEDVEDEERGFVEICVTKKARVRVNYRGCDDAQSGVVWYFLPLSARAPATGSKAKRGSLKQPPGSSYRVPAKGGIGSEVRITDVEDRVKVCVFKSTRIRFSDIRCDDGEKGYDWYYIRIDGYVPGVGKKAEDGSFQTPYADPYSARRNGGDATKAAIGYEDPNMPEVEEEEEEEYCTTTIDGECVSTNRCTRTVNSVCVENENGSLGSSSSRCSNVFANKRWTRRC</sequence>
<dbReference type="Proteomes" id="UP001225356">
    <property type="component" value="Unassembled WGS sequence"/>
</dbReference>
<keyword evidence="3" id="KW-1185">Reference proteome</keyword>
<evidence type="ECO:0000313" key="2">
    <source>
        <dbReference type="EMBL" id="MDP9849209.1"/>
    </source>
</evidence>
<protein>
    <submittedName>
        <fullName evidence="2">Uncharacterized protein</fullName>
    </submittedName>
</protein>
<comment type="caution">
    <text evidence="2">The sequence shown here is derived from an EMBL/GenBank/DDBJ whole genome shotgun (WGS) entry which is preliminary data.</text>
</comment>